<dbReference type="EMBL" id="PQXL01000447">
    <property type="protein sequence ID" value="THV45812.1"/>
    <property type="molecule type" value="Genomic_DNA"/>
</dbReference>
<dbReference type="OrthoDB" id="1470350at2759"/>
<gene>
    <name evidence="2" type="ORF">BGAL_0448g00070</name>
</gene>
<name>A0A4S8QPZ2_9HELO</name>
<comment type="caution">
    <text evidence="2">The sequence shown here is derived from an EMBL/GenBank/DDBJ whole genome shotgun (WGS) entry which is preliminary data.</text>
</comment>
<accession>A0A4S8QPZ2</accession>
<sequence>MPVWDRSASDPAPTDMTQTSRSRCQHLFFIENSLATRDEEEGNLETLGKHDGKCMTHCLLSASIDTGAPDYTEAELAAEASLLVVVRTNTAAVTKVGFCFYVLRSPSV</sequence>
<dbReference type="Proteomes" id="UP000308671">
    <property type="component" value="Unassembled WGS sequence"/>
</dbReference>
<dbReference type="AlphaFoldDB" id="A0A4S8QPZ2"/>
<evidence type="ECO:0000313" key="3">
    <source>
        <dbReference type="Proteomes" id="UP000308671"/>
    </source>
</evidence>
<protein>
    <submittedName>
        <fullName evidence="2">Uncharacterized protein</fullName>
    </submittedName>
</protein>
<proteinExistence type="predicted"/>
<evidence type="ECO:0000313" key="2">
    <source>
        <dbReference type="EMBL" id="THV45812.1"/>
    </source>
</evidence>
<keyword evidence="3" id="KW-1185">Reference proteome</keyword>
<reference evidence="2 3" key="1">
    <citation type="submission" date="2017-12" db="EMBL/GenBank/DDBJ databases">
        <title>Comparative genomics of Botrytis spp.</title>
        <authorList>
            <person name="Valero-Jimenez C.A."/>
            <person name="Tapia P."/>
            <person name="Veloso J."/>
            <person name="Silva-Moreno E."/>
            <person name="Staats M."/>
            <person name="Valdes J.H."/>
            <person name="Van Kan J.A.L."/>
        </authorList>
    </citation>
    <scope>NUCLEOTIDE SEQUENCE [LARGE SCALE GENOMIC DNA]</scope>
    <source>
        <strain evidence="2 3">MUCL435</strain>
    </source>
</reference>
<feature type="region of interest" description="Disordered" evidence="1">
    <location>
        <begin position="1"/>
        <end position="20"/>
    </location>
</feature>
<evidence type="ECO:0000256" key="1">
    <source>
        <dbReference type="SAM" id="MobiDB-lite"/>
    </source>
</evidence>
<organism evidence="2 3">
    <name type="scientific">Botrytis galanthina</name>
    <dbReference type="NCBI Taxonomy" id="278940"/>
    <lineage>
        <taxon>Eukaryota</taxon>
        <taxon>Fungi</taxon>
        <taxon>Dikarya</taxon>
        <taxon>Ascomycota</taxon>
        <taxon>Pezizomycotina</taxon>
        <taxon>Leotiomycetes</taxon>
        <taxon>Helotiales</taxon>
        <taxon>Sclerotiniaceae</taxon>
        <taxon>Botrytis</taxon>
    </lineage>
</organism>